<evidence type="ECO:0000313" key="3">
    <source>
        <dbReference type="Proteomes" id="UP000823612"/>
    </source>
</evidence>
<feature type="signal peptide" evidence="1">
    <location>
        <begin position="1"/>
        <end position="20"/>
    </location>
</feature>
<dbReference type="Proteomes" id="UP000823612">
    <property type="component" value="Unassembled WGS sequence"/>
</dbReference>
<feature type="chain" id="PRO_5039700121" description="Tetratricopeptide repeat protein" evidence="1">
    <location>
        <begin position="21"/>
        <end position="435"/>
    </location>
</feature>
<accession>A0A9D9DXA6</accession>
<evidence type="ECO:0000256" key="1">
    <source>
        <dbReference type="SAM" id="SignalP"/>
    </source>
</evidence>
<reference evidence="2" key="1">
    <citation type="submission" date="2020-10" db="EMBL/GenBank/DDBJ databases">
        <authorList>
            <person name="Gilroy R."/>
        </authorList>
    </citation>
    <scope>NUCLEOTIDE SEQUENCE</scope>
    <source>
        <strain evidence="2">2889</strain>
    </source>
</reference>
<proteinExistence type="predicted"/>
<name>A0A9D9DXA6_9BACT</name>
<gene>
    <name evidence="2" type="ORF">IAB08_06750</name>
</gene>
<dbReference type="Gene3D" id="1.25.40.10">
    <property type="entry name" value="Tetratricopeptide repeat domain"/>
    <property type="match status" value="1"/>
</dbReference>
<organism evidence="2 3">
    <name type="scientific">Candidatus Pullibacteroides excrementavium</name>
    <dbReference type="NCBI Taxonomy" id="2840905"/>
    <lineage>
        <taxon>Bacteria</taxon>
        <taxon>Pseudomonadati</taxon>
        <taxon>Bacteroidota</taxon>
        <taxon>Bacteroidia</taxon>
        <taxon>Bacteroidales</taxon>
        <taxon>Candidatus Pullibacteroides</taxon>
    </lineage>
</organism>
<sequence>MKKILVIVMALAMGFSSLHAQKYGKTPEDSIKCLQNLSVYGEFYKQKNYAGAYDAWKQVLELCPATSLNTYIRGSVILKQMMAATKDPAQRAQYFEELMKLWDMRAQYYGRPGYCLGMKAQDMRTYAPSKIQDAMELFNQALAYANEPNFINIPYFYFECVRDAYKANLISKDDLFAAYDKATTILEDIAEMNPADTTADAMMNTVSRLFEPYASCEDLVAMYTEKFEANKTNAEFLRKATKMLASRGCTDSEIFFQLTDALYEMHPTPESAYLMAQMCNRNEEFGRIGAFLNDETISQLPENQRENAYLLVANACWRLNHYGDGRRACNNALKINPQSGRAYLLLGMLYASGADACPGDGTPIAKRAPFWAAVDMFIKAKSVDPEVAEAANTAINTYSQHFPSADDLFTYGLREGSTYQISCWFTHTTTIRAAK</sequence>
<evidence type="ECO:0008006" key="4">
    <source>
        <dbReference type="Google" id="ProtNLM"/>
    </source>
</evidence>
<protein>
    <recommendedName>
        <fullName evidence="4">Tetratricopeptide repeat protein</fullName>
    </recommendedName>
</protein>
<dbReference type="SUPFAM" id="SSF48452">
    <property type="entry name" value="TPR-like"/>
    <property type="match status" value="1"/>
</dbReference>
<reference evidence="2" key="2">
    <citation type="journal article" date="2021" name="PeerJ">
        <title>Extensive microbial diversity within the chicken gut microbiome revealed by metagenomics and culture.</title>
        <authorList>
            <person name="Gilroy R."/>
            <person name="Ravi A."/>
            <person name="Getino M."/>
            <person name="Pursley I."/>
            <person name="Horton D.L."/>
            <person name="Alikhan N.F."/>
            <person name="Baker D."/>
            <person name="Gharbi K."/>
            <person name="Hall N."/>
            <person name="Watson M."/>
            <person name="Adriaenssens E.M."/>
            <person name="Foster-Nyarko E."/>
            <person name="Jarju S."/>
            <person name="Secka A."/>
            <person name="Antonio M."/>
            <person name="Oren A."/>
            <person name="Chaudhuri R.R."/>
            <person name="La Ragione R."/>
            <person name="Hildebrand F."/>
            <person name="Pallen M.J."/>
        </authorList>
    </citation>
    <scope>NUCLEOTIDE SEQUENCE</scope>
    <source>
        <strain evidence="2">2889</strain>
    </source>
</reference>
<keyword evidence="1" id="KW-0732">Signal</keyword>
<dbReference type="InterPro" id="IPR011990">
    <property type="entry name" value="TPR-like_helical_dom_sf"/>
</dbReference>
<comment type="caution">
    <text evidence="2">The sequence shown here is derived from an EMBL/GenBank/DDBJ whole genome shotgun (WGS) entry which is preliminary data.</text>
</comment>
<dbReference type="EMBL" id="JADIMZ010000101">
    <property type="protein sequence ID" value="MBO8432974.1"/>
    <property type="molecule type" value="Genomic_DNA"/>
</dbReference>
<evidence type="ECO:0000313" key="2">
    <source>
        <dbReference type="EMBL" id="MBO8432974.1"/>
    </source>
</evidence>
<dbReference type="AlphaFoldDB" id="A0A9D9DXA6"/>